<dbReference type="InterPro" id="IPR010620">
    <property type="entry name" value="SBBP_repeat"/>
</dbReference>
<evidence type="ECO:0000259" key="2">
    <source>
        <dbReference type="Pfam" id="PF13360"/>
    </source>
</evidence>
<feature type="chain" id="PRO_5028249092" description="Pyrrolo-quinoline quinone repeat domain-containing protein" evidence="1">
    <location>
        <begin position="26"/>
        <end position="504"/>
    </location>
</feature>
<proteinExistence type="predicted"/>
<dbReference type="Pfam" id="PF06739">
    <property type="entry name" value="SBBP"/>
    <property type="match status" value="2"/>
</dbReference>
<organism evidence="3">
    <name type="scientific">candidate division WOR-3 bacterium</name>
    <dbReference type="NCBI Taxonomy" id="2052148"/>
    <lineage>
        <taxon>Bacteria</taxon>
        <taxon>Bacteria division WOR-3</taxon>
    </lineage>
</organism>
<dbReference type="Pfam" id="PF13360">
    <property type="entry name" value="PQQ_2"/>
    <property type="match status" value="1"/>
</dbReference>
<dbReference type="InterPro" id="IPR011042">
    <property type="entry name" value="6-blade_b-propeller_TolB-like"/>
</dbReference>
<dbReference type="PANTHER" id="PTHR42754:SF1">
    <property type="entry name" value="LIPOPROTEIN"/>
    <property type="match status" value="1"/>
</dbReference>
<dbReference type="InterPro" id="IPR002372">
    <property type="entry name" value="PQQ_rpt_dom"/>
</dbReference>
<dbReference type="Gene3D" id="2.120.10.30">
    <property type="entry name" value="TolB, C-terminal domain"/>
    <property type="match status" value="1"/>
</dbReference>
<gene>
    <name evidence="3" type="ORF">ENT60_01900</name>
</gene>
<name>A0A7C4S189_UNCW3</name>
<dbReference type="SUPFAM" id="SSF50998">
    <property type="entry name" value="Quinoprotein alcohol dehydrogenase-like"/>
    <property type="match status" value="2"/>
</dbReference>
<keyword evidence="1" id="KW-0732">Signal</keyword>
<evidence type="ECO:0000313" key="3">
    <source>
        <dbReference type="EMBL" id="HGU47300.1"/>
    </source>
</evidence>
<dbReference type="EMBL" id="DSZH01000086">
    <property type="protein sequence ID" value="HGU47300.1"/>
    <property type="molecule type" value="Genomic_DNA"/>
</dbReference>
<dbReference type="PANTHER" id="PTHR42754">
    <property type="entry name" value="ENDOGLUCANASE"/>
    <property type="match status" value="1"/>
</dbReference>
<comment type="caution">
    <text evidence="3">The sequence shown here is derived from an EMBL/GenBank/DDBJ whole genome shotgun (WGS) entry which is preliminary data.</text>
</comment>
<feature type="domain" description="Pyrrolo-quinoline quinone repeat" evidence="2">
    <location>
        <begin position="76"/>
        <end position="316"/>
    </location>
</feature>
<dbReference type="AlphaFoldDB" id="A0A7C4S189"/>
<reference evidence="3" key="1">
    <citation type="journal article" date="2020" name="mSystems">
        <title>Genome- and Community-Level Interaction Insights into Carbon Utilization and Element Cycling Functions of Hydrothermarchaeota in Hydrothermal Sediment.</title>
        <authorList>
            <person name="Zhou Z."/>
            <person name="Liu Y."/>
            <person name="Xu W."/>
            <person name="Pan J."/>
            <person name="Luo Z.H."/>
            <person name="Li M."/>
        </authorList>
    </citation>
    <scope>NUCLEOTIDE SEQUENCE [LARGE SCALE GENOMIC DNA]</scope>
    <source>
        <strain evidence="3">SpSt-594</strain>
    </source>
</reference>
<evidence type="ECO:0000256" key="1">
    <source>
        <dbReference type="SAM" id="SignalP"/>
    </source>
</evidence>
<dbReference type="InterPro" id="IPR011047">
    <property type="entry name" value="Quinoprotein_ADH-like_sf"/>
</dbReference>
<feature type="signal peptide" evidence="1">
    <location>
        <begin position="1"/>
        <end position="25"/>
    </location>
</feature>
<accession>A0A7C4S189</accession>
<sequence length="504" mass="57279">MKRNNLKILLLFLLLISFAPNLLFSQVDTAWVRRYDGENDLDWATAIFVDNNGNVYVTGCSCDTLTDLDYTTLKYDSNGNLLWERRYNGPGNGEDVPYVLFVDNQGNVYVTGRSDGSGTYYDYATLKYDANGNLLWERRYNGPENSWDCATSLFVDNYGNVYVTGFSFSSGTYEDYVTLKYDVNGNLLWERRYNGPGNGYDEANALFVDNYGNVYVTGFSYGSGTWYDYATLKYDANGNLLWERRYDTPRNGDDGATSLFVDNFGNVYVTGYSLGSGTYYDYATLKYDGNGNLLWERRYNGLGNDKDYAASLFVDNFGNVYVTGYSLGSGTSFDYATLKYDADGNLLWERRYNGVENDSDYATSLFVDNDGNVYVTGFSKSSGTYYDYATLKYDANGNLLWEIRYNGSGNWYDSPTALFVDNDGNVYVTGGSYGSNTYFDYATIKYIQRPSISEEKENKIEKKLAKKGDKIYDISGKLVKEKKLKKGIYFKETEKEMKKILILK</sequence>
<dbReference type="Gene3D" id="2.40.10.500">
    <property type="match status" value="2"/>
</dbReference>
<protein>
    <recommendedName>
        <fullName evidence="2">Pyrrolo-quinoline quinone repeat domain-containing protein</fullName>
    </recommendedName>
</protein>